<dbReference type="Pfam" id="PF02417">
    <property type="entry name" value="Chromate_transp"/>
    <property type="match status" value="1"/>
</dbReference>
<dbReference type="STRING" id="662367.SAMN05216167_101314"/>
<keyword evidence="5 7" id="KW-1133">Transmembrane helix</keyword>
<keyword evidence="9" id="KW-1185">Reference proteome</keyword>
<protein>
    <submittedName>
        <fullName evidence="8">Chromate transporter</fullName>
    </submittedName>
</protein>
<feature type="transmembrane region" description="Helical" evidence="7">
    <location>
        <begin position="91"/>
        <end position="107"/>
    </location>
</feature>
<dbReference type="GO" id="GO:0005886">
    <property type="term" value="C:plasma membrane"/>
    <property type="evidence" value="ECO:0007669"/>
    <property type="project" value="UniProtKB-SubCell"/>
</dbReference>
<comment type="similarity">
    <text evidence="2">Belongs to the chromate ion transporter (CHR) (TC 2.A.51) family.</text>
</comment>
<organism evidence="8 9">
    <name type="scientific">Spirosoma endophyticum</name>
    <dbReference type="NCBI Taxonomy" id="662367"/>
    <lineage>
        <taxon>Bacteria</taxon>
        <taxon>Pseudomonadati</taxon>
        <taxon>Bacteroidota</taxon>
        <taxon>Cytophagia</taxon>
        <taxon>Cytophagales</taxon>
        <taxon>Cytophagaceae</taxon>
        <taxon>Spirosoma</taxon>
    </lineage>
</organism>
<dbReference type="EMBL" id="FOLQ01000001">
    <property type="protein sequence ID" value="SFC03068.1"/>
    <property type="molecule type" value="Genomic_DNA"/>
</dbReference>
<dbReference type="InterPro" id="IPR003370">
    <property type="entry name" value="Chromate_transpt"/>
</dbReference>
<keyword evidence="6 7" id="KW-0472">Membrane</keyword>
<evidence type="ECO:0000256" key="2">
    <source>
        <dbReference type="ARBA" id="ARBA00005262"/>
    </source>
</evidence>
<evidence type="ECO:0000256" key="1">
    <source>
        <dbReference type="ARBA" id="ARBA00004651"/>
    </source>
</evidence>
<feature type="transmembrane region" description="Helical" evidence="7">
    <location>
        <begin position="66"/>
        <end position="85"/>
    </location>
</feature>
<dbReference type="Proteomes" id="UP000198598">
    <property type="component" value="Unassembled WGS sequence"/>
</dbReference>
<evidence type="ECO:0000313" key="9">
    <source>
        <dbReference type="Proteomes" id="UP000198598"/>
    </source>
</evidence>
<evidence type="ECO:0000256" key="6">
    <source>
        <dbReference type="ARBA" id="ARBA00023136"/>
    </source>
</evidence>
<reference evidence="8 9" key="1">
    <citation type="submission" date="2016-10" db="EMBL/GenBank/DDBJ databases">
        <authorList>
            <person name="de Groot N.N."/>
        </authorList>
    </citation>
    <scope>NUCLEOTIDE SEQUENCE [LARGE SCALE GENOMIC DNA]</scope>
    <source>
        <strain evidence="8 9">DSM 26130</strain>
    </source>
</reference>
<gene>
    <name evidence="8" type="ORF">SAMN05216167_101314</name>
</gene>
<name>A0A1I1FZP9_9BACT</name>
<sequence>MITVAFIGYLVVGFPNACVAALTELPAPYFKRWGKHPSVKAFVDGVTVAAVGAIAGAVVELARRQLINIPAVLIAITTVELLYRLKKLPELSFIGIVAVIGLLLRYVG</sequence>
<comment type="subcellular location">
    <subcellularLocation>
        <location evidence="1">Cell membrane</location>
        <topology evidence="1">Multi-pass membrane protein</topology>
    </subcellularLocation>
</comment>
<evidence type="ECO:0000256" key="3">
    <source>
        <dbReference type="ARBA" id="ARBA00022475"/>
    </source>
</evidence>
<dbReference type="GO" id="GO:0015109">
    <property type="term" value="F:chromate transmembrane transporter activity"/>
    <property type="evidence" value="ECO:0007669"/>
    <property type="project" value="InterPro"/>
</dbReference>
<evidence type="ECO:0000256" key="7">
    <source>
        <dbReference type="SAM" id="Phobius"/>
    </source>
</evidence>
<accession>A0A1I1FZP9</accession>
<keyword evidence="4 7" id="KW-0812">Transmembrane</keyword>
<evidence type="ECO:0000256" key="4">
    <source>
        <dbReference type="ARBA" id="ARBA00022692"/>
    </source>
</evidence>
<evidence type="ECO:0000313" key="8">
    <source>
        <dbReference type="EMBL" id="SFC03068.1"/>
    </source>
</evidence>
<feature type="transmembrane region" description="Helical" evidence="7">
    <location>
        <begin position="39"/>
        <end position="59"/>
    </location>
</feature>
<keyword evidence="3" id="KW-1003">Cell membrane</keyword>
<evidence type="ECO:0000256" key="5">
    <source>
        <dbReference type="ARBA" id="ARBA00022989"/>
    </source>
</evidence>
<dbReference type="AlphaFoldDB" id="A0A1I1FZP9"/>
<proteinExistence type="inferred from homology"/>